<reference evidence="1" key="1">
    <citation type="submission" date="2017-02" db="UniProtKB">
        <authorList>
            <consortium name="WormBaseParasite"/>
        </authorList>
    </citation>
    <scope>IDENTIFICATION</scope>
</reference>
<protein>
    <submittedName>
        <fullName evidence="1">Phosphodiesterase I</fullName>
    </submittedName>
</protein>
<accession>A0A0N4UTX6</accession>
<evidence type="ECO:0000313" key="1">
    <source>
        <dbReference type="WBParaSite" id="EVEC_0000080601-mRNA-1"/>
    </source>
</evidence>
<dbReference type="WBParaSite" id="EVEC_0000080601-mRNA-1">
    <property type="protein sequence ID" value="EVEC_0000080601-mRNA-1"/>
    <property type="gene ID" value="EVEC_0000080601"/>
</dbReference>
<dbReference type="AlphaFoldDB" id="A0A0N4UTX6"/>
<proteinExistence type="predicted"/>
<sequence length="272" mass="30790">LRILVGLNYNSDGKPIPPEELAQLAETCHKANLCCNANFPPDYSQALKKQTMMDDNNFSEVSLSDTDVKLCEIRKRNSLSACSSNSVRSAITKKISILVSAKKFLLVVPHRDSLGELVISEGLVAKKKVPDLIESFKNKATMFFEKAKSFELKADGTLREYRETFNQFFAEDQLRLFGLSVTFEYALTKLVDDLILDLHFGAKKCELIEILQPSSIKESSSKELFYTDILCFPESEGDGKDIDALDLKCTVRRLEEKKVNFFAQDQLLYFLI</sequence>
<name>A0A0N4UTX6_ENTVE</name>
<organism evidence="1">
    <name type="scientific">Enterobius vermicularis</name>
    <name type="common">Human pinworm</name>
    <dbReference type="NCBI Taxonomy" id="51028"/>
    <lineage>
        <taxon>Eukaryota</taxon>
        <taxon>Metazoa</taxon>
        <taxon>Ecdysozoa</taxon>
        <taxon>Nematoda</taxon>
        <taxon>Chromadorea</taxon>
        <taxon>Rhabditida</taxon>
        <taxon>Spirurina</taxon>
        <taxon>Oxyuridomorpha</taxon>
        <taxon>Oxyuroidea</taxon>
        <taxon>Oxyuridae</taxon>
        <taxon>Enterobius</taxon>
    </lineage>
</organism>